<evidence type="ECO:0000256" key="6">
    <source>
        <dbReference type="ARBA" id="ARBA00022840"/>
    </source>
</evidence>
<dbReference type="EMBL" id="CP003137">
    <property type="protein sequence ID" value="AEV94904.1"/>
    <property type="molecule type" value="Genomic_DNA"/>
</dbReference>
<dbReference type="GO" id="GO:0006817">
    <property type="term" value="P:phosphate ion transport"/>
    <property type="evidence" value="ECO:0007669"/>
    <property type="project" value="UniProtKB-KW"/>
</dbReference>
<dbReference type="eggNOG" id="COG4619">
    <property type="taxonomic scope" value="Bacteria"/>
</dbReference>
<evidence type="ECO:0000256" key="2">
    <source>
        <dbReference type="ARBA" id="ARBA00022475"/>
    </source>
</evidence>
<protein>
    <submittedName>
        <fullName evidence="10">ABC transporter, ATP-binding protein</fullName>
    </submittedName>
</protein>
<proteinExistence type="predicted"/>
<keyword evidence="7" id="KW-1278">Translocase</keyword>
<keyword evidence="5" id="KW-0547">Nucleotide-binding</keyword>
<evidence type="ECO:0000259" key="9">
    <source>
        <dbReference type="PROSITE" id="PS50893"/>
    </source>
</evidence>
<dbReference type="HOGENOM" id="CLU_000604_1_22_9"/>
<dbReference type="InterPro" id="IPR027417">
    <property type="entry name" value="P-loop_NTPase"/>
</dbReference>
<reference evidence="10 11" key="1">
    <citation type="journal article" date="2012" name="J. Bacteriol.">
        <title>Complete Genome Sequence of the Beer Spoilage Organism Pediococcus claussenii ATCC BAA-344T.</title>
        <authorList>
            <person name="Pittet V."/>
            <person name="Abegunde T."/>
            <person name="Marfleet T."/>
            <person name="Haakensen M."/>
            <person name="Morrow K."/>
            <person name="Jayaprakash T."/>
            <person name="Schroeder K."/>
            <person name="Trost B."/>
            <person name="Byrns S."/>
            <person name="Bergsveinson J."/>
            <person name="Kusalik A."/>
            <person name="Ziola B."/>
        </authorList>
    </citation>
    <scope>NUCLEOTIDE SEQUENCE [LARGE SCALE GENOMIC DNA]</scope>
    <source>
        <strain evidence="10 11">ATCC BAA-344</strain>
    </source>
</reference>
<keyword evidence="6 10" id="KW-0067">ATP-binding</keyword>
<dbReference type="STRING" id="701521.PECL_608"/>
<name>G8PCB9_PEDCP</name>
<dbReference type="KEGG" id="pce:PECL_608"/>
<gene>
    <name evidence="10" type="ordered locus">PECL_608</name>
</gene>
<evidence type="ECO:0000256" key="1">
    <source>
        <dbReference type="ARBA" id="ARBA00022448"/>
    </source>
</evidence>
<dbReference type="Pfam" id="PF00005">
    <property type="entry name" value="ABC_tran"/>
    <property type="match status" value="1"/>
</dbReference>
<dbReference type="PATRIC" id="fig|701521.8.peg.581"/>
<dbReference type="AlphaFoldDB" id="G8PCB9"/>
<dbReference type="GO" id="GO:0005524">
    <property type="term" value="F:ATP binding"/>
    <property type="evidence" value="ECO:0007669"/>
    <property type="project" value="UniProtKB-KW"/>
</dbReference>
<evidence type="ECO:0000256" key="4">
    <source>
        <dbReference type="ARBA" id="ARBA00022592"/>
    </source>
</evidence>
<dbReference type="PROSITE" id="PS50893">
    <property type="entry name" value="ABC_TRANSPORTER_2"/>
    <property type="match status" value="1"/>
</dbReference>
<dbReference type="PROSITE" id="PS00211">
    <property type="entry name" value="ABC_TRANSPORTER_1"/>
    <property type="match status" value="1"/>
</dbReference>
<evidence type="ECO:0000256" key="8">
    <source>
        <dbReference type="ARBA" id="ARBA00023136"/>
    </source>
</evidence>
<organism evidence="10 11">
    <name type="scientific">Pediococcus claussenii (strain ATCC BAA-344 / DSM 14800 / JCM 18046 / KCTC 3811 / LMG 21948 / P06)</name>
    <dbReference type="NCBI Taxonomy" id="701521"/>
    <lineage>
        <taxon>Bacteria</taxon>
        <taxon>Bacillati</taxon>
        <taxon>Bacillota</taxon>
        <taxon>Bacilli</taxon>
        <taxon>Lactobacillales</taxon>
        <taxon>Lactobacillaceae</taxon>
        <taxon>Pediococcus</taxon>
    </lineage>
</organism>
<evidence type="ECO:0000256" key="3">
    <source>
        <dbReference type="ARBA" id="ARBA00022519"/>
    </source>
</evidence>
<sequence length="218" mass="24817">MNTILELKKVGYQIHNKQILNNINMNIKEGEHWTLVGPSGAGKTTILMLMAQMISPTAGEIMFKSQDIKTFPPTDYRRSVSYCFQQPTLFGKTVRDNLEFPFQIRKQDVDVARMEELLELVNLPKSYLENTVNELSGGEKQRIALIRNLMIRPDIILLDEVTTGLDAENKEIVHNLIESFHHNNGTIVQITHDEGEIKGASKIFELKKITDKAGDKHE</sequence>
<keyword evidence="11" id="KW-1185">Reference proteome</keyword>
<dbReference type="Proteomes" id="UP000005444">
    <property type="component" value="Chromosome"/>
</dbReference>
<evidence type="ECO:0000256" key="5">
    <source>
        <dbReference type="ARBA" id="ARBA00022741"/>
    </source>
</evidence>
<keyword evidence="4" id="KW-0592">Phosphate transport</keyword>
<dbReference type="Gene3D" id="3.40.50.300">
    <property type="entry name" value="P-loop containing nucleotide triphosphate hydrolases"/>
    <property type="match status" value="1"/>
</dbReference>
<keyword evidence="3" id="KW-0997">Cell inner membrane</keyword>
<dbReference type="InterPro" id="IPR003439">
    <property type="entry name" value="ABC_transporter-like_ATP-bd"/>
</dbReference>
<feature type="domain" description="ABC transporter" evidence="9">
    <location>
        <begin position="5"/>
        <end position="217"/>
    </location>
</feature>
<dbReference type="GO" id="GO:0016887">
    <property type="term" value="F:ATP hydrolysis activity"/>
    <property type="evidence" value="ECO:0007669"/>
    <property type="project" value="InterPro"/>
</dbReference>
<evidence type="ECO:0000313" key="10">
    <source>
        <dbReference type="EMBL" id="AEV94904.1"/>
    </source>
</evidence>
<evidence type="ECO:0000256" key="7">
    <source>
        <dbReference type="ARBA" id="ARBA00022967"/>
    </source>
</evidence>
<dbReference type="RefSeq" id="WP_014215101.1">
    <property type="nucleotide sequence ID" value="NC_016605.1"/>
</dbReference>
<dbReference type="SMART" id="SM00382">
    <property type="entry name" value="AAA"/>
    <property type="match status" value="1"/>
</dbReference>
<keyword evidence="1" id="KW-0813">Transport</keyword>
<evidence type="ECO:0000313" key="11">
    <source>
        <dbReference type="Proteomes" id="UP000005444"/>
    </source>
</evidence>
<keyword evidence="8" id="KW-0472">Membrane</keyword>
<dbReference type="InterPro" id="IPR017871">
    <property type="entry name" value="ABC_transporter-like_CS"/>
</dbReference>
<accession>G8PCB9</accession>
<keyword evidence="2" id="KW-1003">Cell membrane</keyword>
<dbReference type="SUPFAM" id="SSF52540">
    <property type="entry name" value="P-loop containing nucleoside triphosphate hydrolases"/>
    <property type="match status" value="1"/>
</dbReference>
<dbReference type="InterPro" id="IPR003593">
    <property type="entry name" value="AAA+_ATPase"/>
</dbReference>
<dbReference type="PANTHER" id="PTHR43423">
    <property type="entry name" value="ABC TRANSPORTER I FAMILY MEMBER 17"/>
    <property type="match status" value="1"/>
</dbReference>
<dbReference type="PANTHER" id="PTHR43423:SF12">
    <property type="entry name" value="IRON EXPORT ATP-BINDING PROTEIN FETA-RELATED"/>
    <property type="match status" value="1"/>
</dbReference>